<name>A0ABR2RUZ4_9ROSI</name>
<dbReference type="EMBL" id="JBBPBN010000020">
    <property type="protein sequence ID" value="KAK9016626.1"/>
    <property type="molecule type" value="Genomic_DNA"/>
</dbReference>
<dbReference type="Proteomes" id="UP001396334">
    <property type="component" value="Unassembled WGS sequence"/>
</dbReference>
<comment type="caution">
    <text evidence="1">The sequence shown here is derived from an EMBL/GenBank/DDBJ whole genome shotgun (WGS) entry which is preliminary data.</text>
</comment>
<keyword evidence="2" id="KW-1185">Reference proteome</keyword>
<evidence type="ECO:0000313" key="1">
    <source>
        <dbReference type="EMBL" id="KAK9016626.1"/>
    </source>
</evidence>
<sequence>MSKNGQKSFQIATVERGFLANGSRFMLGNIASLWGDLISIDERSTKPSSFYKAYFQILTNVPDRINDTVELKVASKVFKVRVCEFDPCFTPNSTWCLEEEESNFSTSDAAIENNKLNDAKGSTVKGYRFITTSIWHNALAQEGMQRIMMFIIGRACKSWLELGSMKGSLKLGG</sequence>
<accession>A0ABR2RUZ4</accession>
<gene>
    <name evidence="1" type="ORF">V6N11_079121</name>
</gene>
<protein>
    <submittedName>
        <fullName evidence="1">Uncharacterized protein</fullName>
    </submittedName>
</protein>
<reference evidence="1 2" key="1">
    <citation type="journal article" date="2024" name="G3 (Bethesda)">
        <title>Genome assembly of Hibiscus sabdariffa L. provides insights into metabolisms of medicinal natural products.</title>
        <authorList>
            <person name="Kim T."/>
        </authorList>
    </citation>
    <scope>NUCLEOTIDE SEQUENCE [LARGE SCALE GENOMIC DNA]</scope>
    <source>
        <strain evidence="1">TK-2024</strain>
        <tissue evidence="1">Old leaves</tissue>
    </source>
</reference>
<evidence type="ECO:0000313" key="2">
    <source>
        <dbReference type="Proteomes" id="UP001396334"/>
    </source>
</evidence>
<organism evidence="1 2">
    <name type="scientific">Hibiscus sabdariffa</name>
    <name type="common">roselle</name>
    <dbReference type="NCBI Taxonomy" id="183260"/>
    <lineage>
        <taxon>Eukaryota</taxon>
        <taxon>Viridiplantae</taxon>
        <taxon>Streptophyta</taxon>
        <taxon>Embryophyta</taxon>
        <taxon>Tracheophyta</taxon>
        <taxon>Spermatophyta</taxon>
        <taxon>Magnoliopsida</taxon>
        <taxon>eudicotyledons</taxon>
        <taxon>Gunneridae</taxon>
        <taxon>Pentapetalae</taxon>
        <taxon>rosids</taxon>
        <taxon>malvids</taxon>
        <taxon>Malvales</taxon>
        <taxon>Malvaceae</taxon>
        <taxon>Malvoideae</taxon>
        <taxon>Hibiscus</taxon>
    </lineage>
</organism>
<proteinExistence type="predicted"/>